<dbReference type="InterPro" id="IPR050481">
    <property type="entry name" value="UDP-glycosyltransf_plant"/>
</dbReference>
<evidence type="ECO:0000256" key="1">
    <source>
        <dbReference type="ARBA" id="ARBA00009995"/>
    </source>
</evidence>
<dbReference type="Pfam" id="PF00201">
    <property type="entry name" value="UDPGT"/>
    <property type="match status" value="1"/>
</dbReference>
<gene>
    <name evidence="7" type="ORF">TEA_018615</name>
</gene>
<evidence type="ECO:0000259" key="6">
    <source>
        <dbReference type="Pfam" id="PF17682"/>
    </source>
</evidence>
<keyword evidence="8" id="KW-1185">Reference proteome</keyword>
<evidence type="ECO:0000313" key="7">
    <source>
        <dbReference type="EMBL" id="THG12762.1"/>
    </source>
</evidence>
<protein>
    <recommendedName>
        <fullName evidence="5">Glycosyltransferase</fullName>
        <ecNumber evidence="5">2.4.1.-</ecNumber>
    </recommendedName>
</protein>
<keyword evidence="2 4" id="KW-0808">Transferase</keyword>
<organism evidence="7 8">
    <name type="scientific">Camellia sinensis var. sinensis</name>
    <name type="common">China tea</name>
    <dbReference type="NCBI Taxonomy" id="542762"/>
    <lineage>
        <taxon>Eukaryota</taxon>
        <taxon>Viridiplantae</taxon>
        <taxon>Streptophyta</taxon>
        <taxon>Embryophyta</taxon>
        <taxon>Tracheophyta</taxon>
        <taxon>Spermatophyta</taxon>
        <taxon>Magnoliopsida</taxon>
        <taxon>eudicotyledons</taxon>
        <taxon>Gunneridae</taxon>
        <taxon>Pentapetalae</taxon>
        <taxon>asterids</taxon>
        <taxon>Ericales</taxon>
        <taxon>Theaceae</taxon>
        <taxon>Camellia</taxon>
    </lineage>
</organism>
<dbReference type="Proteomes" id="UP000306102">
    <property type="component" value="Unassembled WGS sequence"/>
</dbReference>
<reference evidence="7 8" key="1">
    <citation type="journal article" date="2018" name="Proc. Natl. Acad. Sci. U.S.A.">
        <title>Draft genome sequence of Camellia sinensis var. sinensis provides insights into the evolution of the tea genome and tea quality.</title>
        <authorList>
            <person name="Wei C."/>
            <person name="Yang H."/>
            <person name="Wang S."/>
            <person name="Zhao J."/>
            <person name="Liu C."/>
            <person name="Gao L."/>
            <person name="Xia E."/>
            <person name="Lu Y."/>
            <person name="Tai Y."/>
            <person name="She G."/>
            <person name="Sun J."/>
            <person name="Cao H."/>
            <person name="Tong W."/>
            <person name="Gao Q."/>
            <person name="Li Y."/>
            <person name="Deng W."/>
            <person name="Jiang X."/>
            <person name="Wang W."/>
            <person name="Chen Q."/>
            <person name="Zhang S."/>
            <person name="Li H."/>
            <person name="Wu J."/>
            <person name="Wang P."/>
            <person name="Li P."/>
            <person name="Shi C."/>
            <person name="Zheng F."/>
            <person name="Jian J."/>
            <person name="Huang B."/>
            <person name="Shan D."/>
            <person name="Shi M."/>
            <person name="Fang C."/>
            <person name="Yue Y."/>
            <person name="Li F."/>
            <person name="Li D."/>
            <person name="Wei S."/>
            <person name="Han B."/>
            <person name="Jiang C."/>
            <person name="Yin Y."/>
            <person name="Xia T."/>
            <person name="Zhang Z."/>
            <person name="Bennetzen J.L."/>
            <person name="Zhao S."/>
            <person name="Wan X."/>
        </authorList>
    </citation>
    <scope>NUCLEOTIDE SEQUENCE [LARGE SCALE GENOMIC DNA]</scope>
    <source>
        <strain evidence="8">cv. Shuchazao</strain>
        <tissue evidence="7">Leaf</tissue>
    </source>
</reference>
<proteinExistence type="inferred from homology"/>
<keyword evidence="3" id="KW-0284">Flavonoid biosynthesis</keyword>
<keyword evidence="4" id="KW-0328">Glycosyltransferase</keyword>
<dbReference type="SUPFAM" id="SSF53756">
    <property type="entry name" value="UDP-Glycosyltransferase/glycogen phosphorylase"/>
    <property type="match status" value="1"/>
</dbReference>
<dbReference type="InterPro" id="IPR035595">
    <property type="entry name" value="UDP_glycos_trans_CS"/>
</dbReference>
<evidence type="ECO:0000256" key="4">
    <source>
        <dbReference type="RuleBase" id="RU003718"/>
    </source>
</evidence>
<dbReference type="PANTHER" id="PTHR48049">
    <property type="entry name" value="GLYCOSYLTRANSFERASE"/>
    <property type="match status" value="1"/>
</dbReference>
<dbReference type="GO" id="GO:0009813">
    <property type="term" value="P:flavonoid biosynthetic process"/>
    <property type="evidence" value="ECO:0007669"/>
    <property type="project" value="UniProtKB-KW"/>
</dbReference>
<dbReference type="FunFam" id="3.40.50.2000:FF:000037">
    <property type="entry name" value="Glycosyltransferase"/>
    <property type="match status" value="1"/>
</dbReference>
<dbReference type="AlphaFoldDB" id="A0A4S4E9G1"/>
<accession>A0A4S4E9G1</accession>
<comment type="caution">
    <text evidence="7">The sequence shown here is derived from an EMBL/GenBank/DDBJ whole genome shotgun (WGS) entry which is preliminary data.</text>
</comment>
<evidence type="ECO:0000256" key="2">
    <source>
        <dbReference type="ARBA" id="ARBA00022679"/>
    </source>
</evidence>
<dbReference type="InterPro" id="IPR002213">
    <property type="entry name" value="UDP_glucos_trans"/>
</dbReference>
<evidence type="ECO:0000256" key="5">
    <source>
        <dbReference type="RuleBase" id="RU362057"/>
    </source>
</evidence>
<dbReference type="InterPro" id="IPR041499">
    <property type="entry name" value="Tfc1/Sfc1_N"/>
</dbReference>
<dbReference type="CDD" id="cd03784">
    <property type="entry name" value="GT1_Gtf-like"/>
    <property type="match status" value="1"/>
</dbReference>
<dbReference type="PROSITE" id="PS00375">
    <property type="entry name" value="UDPGT"/>
    <property type="match status" value="1"/>
</dbReference>
<feature type="domain" description="Transcription factor IIIC subunit Tfc1/Sfc1 triple barrel" evidence="6">
    <location>
        <begin position="403"/>
        <end position="462"/>
    </location>
</feature>
<dbReference type="Pfam" id="PF17682">
    <property type="entry name" value="Tau95_N"/>
    <property type="match status" value="1"/>
</dbReference>
<dbReference type="Gene3D" id="3.40.50.2000">
    <property type="entry name" value="Glycogen Phosphorylase B"/>
    <property type="match status" value="3"/>
</dbReference>
<evidence type="ECO:0000313" key="8">
    <source>
        <dbReference type="Proteomes" id="UP000306102"/>
    </source>
</evidence>
<dbReference type="PANTHER" id="PTHR48049:SF60">
    <property type="entry name" value="UDP-GLYCOSYLTRANSFERASE 91B1"/>
    <property type="match status" value="1"/>
</dbReference>
<name>A0A4S4E9G1_CAMSN</name>
<sequence>MTNDGKQKLHIVVFPWLAFGHMIPFLELAKIWREGSSIDGLPDNAEATIDLPSDKIHFLKKAYDGLKDELTQFLHASSPDWVVYDFAPYWLPPIAVELGIARAFFNAVNAWFLAFLGPSSALIDGSDPRTTLEDFTVPPKWIPSSSNLAHRYYEIKWIVEAAQNITSDVLDTYRLGSAIAGCDVLATRDCEEFEAHWLTLLQQLNKKPVVPVGLMPPSVDISREETSDTWLSISGWLENQTKGSVIYVGLGSELTLSQETLTELALGLEISGLPFFWALRNPSGLNESDSVELPDGFQDRTKGRGVVWTTWVPQLRILAHDSVGGFLTHCGWSSIIEGLQFGHPLIMLPFMVEQGLNARIFEKNKVGIEIPRDDRNGLLYRNSVAESLKLVITDDEGKARSLQSNKLELHFRPEDPYSHPAFGELQPCNNFLLRITKKAVRNGQDAENTGRVSTCLSEDEIHLNQKSCTESVKNDQHVDECQIDSITAPTEVKAHSI</sequence>
<dbReference type="EMBL" id="SDRB02006377">
    <property type="protein sequence ID" value="THG12762.1"/>
    <property type="molecule type" value="Genomic_DNA"/>
</dbReference>
<dbReference type="GO" id="GO:0035251">
    <property type="term" value="F:UDP-glucosyltransferase activity"/>
    <property type="evidence" value="ECO:0007669"/>
    <property type="project" value="InterPro"/>
</dbReference>
<comment type="similarity">
    <text evidence="1 4">Belongs to the UDP-glycosyltransferase family.</text>
</comment>
<evidence type="ECO:0000256" key="3">
    <source>
        <dbReference type="ARBA" id="ARBA00023241"/>
    </source>
</evidence>
<dbReference type="EC" id="2.4.1.-" evidence="5"/>